<evidence type="ECO:0000313" key="8">
    <source>
        <dbReference type="EMBL" id="CAB4720027.1"/>
    </source>
</evidence>
<feature type="domain" description="RNA polymerase sigma-70 region 2" evidence="6">
    <location>
        <begin position="20"/>
        <end position="85"/>
    </location>
</feature>
<evidence type="ECO:0000256" key="1">
    <source>
        <dbReference type="ARBA" id="ARBA00010641"/>
    </source>
</evidence>
<dbReference type="InterPro" id="IPR014284">
    <property type="entry name" value="RNA_pol_sigma-70_dom"/>
</dbReference>
<evidence type="ECO:0000313" key="10">
    <source>
        <dbReference type="EMBL" id="CAB5067259.1"/>
    </source>
</evidence>
<dbReference type="Pfam" id="PF04542">
    <property type="entry name" value="Sigma70_r2"/>
    <property type="match status" value="1"/>
</dbReference>
<dbReference type="PANTHER" id="PTHR43133:SF8">
    <property type="entry name" value="RNA POLYMERASE SIGMA FACTOR HI_1459-RELATED"/>
    <property type="match status" value="1"/>
</dbReference>
<dbReference type="InterPro" id="IPR013325">
    <property type="entry name" value="RNA_pol_sigma_r2"/>
</dbReference>
<evidence type="ECO:0000256" key="3">
    <source>
        <dbReference type="ARBA" id="ARBA00023082"/>
    </source>
</evidence>
<dbReference type="SUPFAM" id="SSF88946">
    <property type="entry name" value="Sigma2 domain of RNA polymerase sigma factors"/>
    <property type="match status" value="1"/>
</dbReference>
<evidence type="ECO:0000259" key="6">
    <source>
        <dbReference type="Pfam" id="PF04542"/>
    </source>
</evidence>
<keyword evidence="5" id="KW-0804">Transcription</keyword>
<evidence type="ECO:0000259" key="7">
    <source>
        <dbReference type="Pfam" id="PF08281"/>
    </source>
</evidence>
<dbReference type="EMBL" id="CAEZXX010000129">
    <property type="protein sequence ID" value="CAB4720027.1"/>
    <property type="molecule type" value="Genomic_DNA"/>
</dbReference>
<dbReference type="GO" id="GO:0003677">
    <property type="term" value="F:DNA binding"/>
    <property type="evidence" value="ECO:0007669"/>
    <property type="project" value="UniProtKB-KW"/>
</dbReference>
<dbReference type="PANTHER" id="PTHR43133">
    <property type="entry name" value="RNA POLYMERASE ECF-TYPE SIGMA FACTO"/>
    <property type="match status" value="1"/>
</dbReference>
<dbReference type="EMBL" id="CAFBQP010000095">
    <property type="protein sequence ID" value="CAB5067259.1"/>
    <property type="molecule type" value="Genomic_DNA"/>
</dbReference>
<dbReference type="Gene3D" id="1.10.1740.10">
    <property type="match status" value="1"/>
</dbReference>
<dbReference type="AlphaFoldDB" id="A0A6J6R877"/>
<protein>
    <submittedName>
        <fullName evidence="8">Unannotated protein</fullName>
    </submittedName>
</protein>
<keyword evidence="4" id="KW-0238">DNA-binding</keyword>
<dbReference type="InterPro" id="IPR036388">
    <property type="entry name" value="WH-like_DNA-bd_sf"/>
</dbReference>
<organism evidence="8">
    <name type="scientific">freshwater metagenome</name>
    <dbReference type="NCBI Taxonomy" id="449393"/>
    <lineage>
        <taxon>unclassified sequences</taxon>
        <taxon>metagenomes</taxon>
        <taxon>ecological metagenomes</taxon>
    </lineage>
</organism>
<sequence>MFDIDDTPTTGIDGNRTDDLWRNHAPVMMRFATVLVGSTDAHDIAVEAFLRSAPAVISGRVDNPRAYLMRAVANRAHDLRRGRERQWMRDLAAVQPASSAAHEPNVDVRRAVAELSLTQRAVIYFVYWEDLRERDVAAVLGISLGSVHRHLVRARAHLRKALS</sequence>
<dbReference type="InterPro" id="IPR039425">
    <property type="entry name" value="RNA_pol_sigma-70-like"/>
</dbReference>
<feature type="domain" description="RNA polymerase sigma factor 70 region 4 type 2" evidence="7">
    <location>
        <begin position="107"/>
        <end position="158"/>
    </location>
</feature>
<evidence type="ECO:0000313" key="9">
    <source>
        <dbReference type="EMBL" id="CAB4768219.1"/>
    </source>
</evidence>
<comment type="similarity">
    <text evidence="1">Belongs to the sigma-70 factor family. ECF subfamily.</text>
</comment>
<evidence type="ECO:0000256" key="4">
    <source>
        <dbReference type="ARBA" id="ARBA00023125"/>
    </source>
</evidence>
<dbReference type="GO" id="GO:0006352">
    <property type="term" value="P:DNA-templated transcription initiation"/>
    <property type="evidence" value="ECO:0007669"/>
    <property type="project" value="InterPro"/>
</dbReference>
<dbReference type="Gene3D" id="1.10.10.10">
    <property type="entry name" value="Winged helix-like DNA-binding domain superfamily/Winged helix DNA-binding domain"/>
    <property type="match status" value="1"/>
</dbReference>
<reference evidence="8" key="1">
    <citation type="submission" date="2020-05" db="EMBL/GenBank/DDBJ databases">
        <authorList>
            <person name="Chiriac C."/>
            <person name="Salcher M."/>
            <person name="Ghai R."/>
            <person name="Kavagutti S V."/>
        </authorList>
    </citation>
    <scope>NUCLEOTIDE SEQUENCE</scope>
</reference>
<name>A0A6J6R877_9ZZZZ</name>
<dbReference type="GO" id="GO:0016987">
    <property type="term" value="F:sigma factor activity"/>
    <property type="evidence" value="ECO:0007669"/>
    <property type="project" value="UniProtKB-KW"/>
</dbReference>
<evidence type="ECO:0000256" key="2">
    <source>
        <dbReference type="ARBA" id="ARBA00023015"/>
    </source>
</evidence>
<dbReference type="InterPro" id="IPR013249">
    <property type="entry name" value="RNA_pol_sigma70_r4_t2"/>
</dbReference>
<proteinExistence type="inferred from homology"/>
<dbReference type="InterPro" id="IPR013324">
    <property type="entry name" value="RNA_pol_sigma_r3/r4-like"/>
</dbReference>
<dbReference type="CDD" id="cd06171">
    <property type="entry name" value="Sigma70_r4"/>
    <property type="match status" value="1"/>
</dbReference>
<accession>A0A6J6R877</accession>
<dbReference type="EMBL" id="CAEZYY010000046">
    <property type="protein sequence ID" value="CAB4768219.1"/>
    <property type="molecule type" value="Genomic_DNA"/>
</dbReference>
<keyword evidence="3" id="KW-0731">Sigma factor</keyword>
<dbReference type="Pfam" id="PF08281">
    <property type="entry name" value="Sigma70_r4_2"/>
    <property type="match status" value="1"/>
</dbReference>
<dbReference type="NCBIfam" id="TIGR02937">
    <property type="entry name" value="sigma70-ECF"/>
    <property type="match status" value="1"/>
</dbReference>
<dbReference type="SUPFAM" id="SSF88659">
    <property type="entry name" value="Sigma3 and sigma4 domains of RNA polymerase sigma factors"/>
    <property type="match status" value="1"/>
</dbReference>
<keyword evidence="2" id="KW-0805">Transcription regulation</keyword>
<gene>
    <name evidence="8" type="ORF">UFOPK2602_01668</name>
    <name evidence="9" type="ORF">UFOPK2806_02269</name>
    <name evidence="10" type="ORF">UFOPK4306_02029</name>
</gene>
<evidence type="ECO:0000256" key="5">
    <source>
        <dbReference type="ARBA" id="ARBA00023163"/>
    </source>
</evidence>
<dbReference type="InterPro" id="IPR007627">
    <property type="entry name" value="RNA_pol_sigma70_r2"/>
</dbReference>